<evidence type="ECO:0000313" key="2">
    <source>
        <dbReference type="Proteomes" id="UP000184147"/>
    </source>
</evidence>
<dbReference type="EMBL" id="FQVQ01000024">
    <property type="protein sequence ID" value="SHF84530.1"/>
    <property type="molecule type" value="Genomic_DNA"/>
</dbReference>
<dbReference type="RefSeq" id="WP_073365470.1">
    <property type="nucleotide sequence ID" value="NZ_FQVQ01000024.1"/>
</dbReference>
<reference evidence="1 2" key="1">
    <citation type="submission" date="2016-11" db="EMBL/GenBank/DDBJ databases">
        <authorList>
            <person name="Jaros S."/>
            <person name="Januszkiewicz K."/>
            <person name="Wedrychowicz H."/>
        </authorList>
    </citation>
    <scope>NUCLEOTIDE SEQUENCE [LARGE SCALE GENOMIC DNA]</scope>
    <source>
        <strain evidence="1 2">DSM 25660</strain>
    </source>
</reference>
<dbReference type="NCBIfam" id="NF042945">
    <property type="entry name" value="DUF4297_antiphage"/>
    <property type="match status" value="1"/>
</dbReference>
<dbReference type="STRING" id="1124188.SAMN05444377_1246"/>
<proteinExistence type="predicted"/>
<dbReference type="AlphaFoldDB" id="A0A1M5EYY7"/>
<evidence type="ECO:0000313" key="1">
    <source>
        <dbReference type="EMBL" id="SHF84530.1"/>
    </source>
</evidence>
<name>A0A1M5EYY7_9FLAO</name>
<keyword evidence="2" id="KW-1185">Reference proteome</keyword>
<accession>A0A1M5EYY7</accession>
<dbReference type="Proteomes" id="UP000184147">
    <property type="component" value="Unassembled WGS sequence"/>
</dbReference>
<gene>
    <name evidence="1" type="ORF">SAMN05444377_1246</name>
</gene>
<organism evidence="1 2">
    <name type="scientific">Flavobacterium fontis</name>
    <dbReference type="NCBI Taxonomy" id="1124188"/>
    <lineage>
        <taxon>Bacteria</taxon>
        <taxon>Pseudomonadati</taxon>
        <taxon>Bacteroidota</taxon>
        <taxon>Flavobacteriia</taxon>
        <taxon>Flavobacteriales</taxon>
        <taxon>Flavobacteriaceae</taxon>
        <taxon>Flavobacterium</taxon>
    </lineage>
</organism>
<sequence length="410" mass="46774">MTTRAADATIKGYYYQFDTSILKLLELRANADSITIEGIEDIDINTATDATTIQCKYLSKPRFINSAVREPIILMLDHFVNPATPNNYNYVLYAHFENETPGSEPTIDLAKLKDILTYTENKVEKKHHTDNGITDVKLNAFIRQFKLVFGKEFSAQQQEVIQKLKTKFSCTDFEADTLYYNNALRIVIDRAIKRTTSQRVITKSEFISGIDCSKKLFNEWFIKLRSKREYLKLAAQGLKSTRALDPIRSKLIVIGKEILTADNSEMPIESFLENLVAKYYKMNSALRNAKPLAFVLDCDSTTLIGIKRNLIGSELTFNDGHEGISFSSQYFNKEPIINTTTNGMKILKASFSFKLISRTCLIANIGTIQQPSVLLNFSKEDLPSTFTTDKQYFDFKYCENLRDIYKLLAP</sequence>
<dbReference type="OrthoDB" id="8403777at2"/>
<protein>
    <submittedName>
        <fullName evidence="1">Uncharacterized protein</fullName>
    </submittedName>
</protein>